<dbReference type="EMBL" id="JBHFEH010000035">
    <property type="protein sequence ID" value="KAL2051390.1"/>
    <property type="molecule type" value="Genomic_DNA"/>
</dbReference>
<feature type="compositionally biased region" description="Acidic residues" evidence="1">
    <location>
        <begin position="58"/>
        <end position="76"/>
    </location>
</feature>
<reference evidence="2 3" key="1">
    <citation type="submission" date="2024-09" db="EMBL/GenBank/DDBJ databases">
        <title>Rethinking Asexuality: The Enigmatic Case of Functional Sexual Genes in Lepraria (Stereocaulaceae).</title>
        <authorList>
            <person name="Doellman M."/>
            <person name="Sun Y."/>
            <person name="Barcenas-Pena A."/>
            <person name="Lumbsch H.T."/>
            <person name="Grewe F."/>
        </authorList>
    </citation>
    <scope>NUCLEOTIDE SEQUENCE [LARGE SCALE GENOMIC DNA]</scope>
    <source>
        <strain evidence="2 3">Grewe 0041</strain>
    </source>
</reference>
<dbReference type="Proteomes" id="UP001590951">
    <property type="component" value="Unassembled WGS sequence"/>
</dbReference>
<gene>
    <name evidence="2" type="ORF">ABVK25_008257</name>
</gene>
<proteinExistence type="predicted"/>
<comment type="caution">
    <text evidence="2">The sequence shown here is derived from an EMBL/GenBank/DDBJ whole genome shotgun (WGS) entry which is preliminary data.</text>
</comment>
<evidence type="ECO:0000256" key="1">
    <source>
        <dbReference type="SAM" id="MobiDB-lite"/>
    </source>
</evidence>
<feature type="compositionally biased region" description="Basic and acidic residues" evidence="1">
    <location>
        <begin position="77"/>
        <end position="86"/>
    </location>
</feature>
<evidence type="ECO:0000313" key="3">
    <source>
        <dbReference type="Proteomes" id="UP001590951"/>
    </source>
</evidence>
<organism evidence="2 3">
    <name type="scientific">Lepraria finkii</name>
    <dbReference type="NCBI Taxonomy" id="1340010"/>
    <lineage>
        <taxon>Eukaryota</taxon>
        <taxon>Fungi</taxon>
        <taxon>Dikarya</taxon>
        <taxon>Ascomycota</taxon>
        <taxon>Pezizomycotina</taxon>
        <taxon>Lecanoromycetes</taxon>
        <taxon>OSLEUM clade</taxon>
        <taxon>Lecanoromycetidae</taxon>
        <taxon>Lecanorales</taxon>
        <taxon>Lecanorineae</taxon>
        <taxon>Stereocaulaceae</taxon>
        <taxon>Lepraria</taxon>
    </lineage>
</organism>
<protein>
    <submittedName>
        <fullName evidence="2">Uncharacterized protein</fullName>
    </submittedName>
</protein>
<name>A0ABR4B1E3_9LECA</name>
<feature type="region of interest" description="Disordered" evidence="1">
    <location>
        <begin position="57"/>
        <end position="86"/>
    </location>
</feature>
<evidence type="ECO:0000313" key="2">
    <source>
        <dbReference type="EMBL" id="KAL2051390.1"/>
    </source>
</evidence>
<accession>A0ABR4B1E3</accession>
<sequence>MILEFGVISPIPIDREKPGGAGKMRTQSYSNHRNLSSLLVAMVCVCMRVMVKLCESATESDDEDGDLEKDNDENYEQELKRNEEDE</sequence>
<keyword evidence="3" id="KW-1185">Reference proteome</keyword>